<dbReference type="InterPro" id="IPR036955">
    <property type="entry name" value="AP2/ERF_dom_sf"/>
</dbReference>
<feature type="region of interest" description="Disordered" evidence="6">
    <location>
        <begin position="233"/>
        <end position="273"/>
    </location>
</feature>
<keyword evidence="5" id="KW-0539">Nucleus</keyword>
<dbReference type="CDD" id="cd00018">
    <property type="entry name" value="AP2"/>
    <property type="match status" value="1"/>
</dbReference>
<dbReference type="SMART" id="SM00380">
    <property type="entry name" value="AP2"/>
    <property type="match status" value="1"/>
</dbReference>
<evidence type="ECO:0000259" key="7">
    <source>
        <dbReference type="PROSITE" id="PS51032"/>
    </source>
</evidence>
<protein>
    <recommendedName>
        <fullName evidence="7">AP2/ERF domain-containing protein</fullName>
    </recommendedName>
</protein>
<sequence>MLSAYMSAQEAHHIPLSEVKSSSTMPFMPVSTLPFDMDSKTVPIFLPFLQSQPMPEVPLINSNQCLDNAHQSHQSSIDNSVDGTVVPMETMHSAMIGFNAVRSVSDASFVSHASCMKEEMTATCVMATQKPVTNIDAFREANDIVQSKEEQRCCHGSACPRNGSQYHVDRHDLLLKRAMPVLQQPCGATAKKGRIEDLSAQGSNAEDEKMKDILSVVRASGLEEMFAHIHKTSRVENNGSNRDNATLHGHKSTATGKASKVQQQHSKEPHYRGVRRRPWGKYAAEIRDSARQGARIWLGTFSTAVEAALAYDRAAFNMRGARAMLNFPMPGVHPSPPHLFPAVPLLSQHSSPSAAISPNGPTKSIAPTSHGFHVAMPGNLHTTLPQVVSSTGFLKSSSQAYSASLVKVQNNSSFVNPSIHHLPLLPTAISVLHSNTHTGHLASITKEYQTAFFQPQYTLDMPAIKSYATPLQLTDDNAACRILQGGEGAIANEGYLNRIQKDYKFIKSPTYEHARSNMQPGSNIPNTYSCMSSGFLPLQLQQLLSSTDMADREMDTVRCLSGSDESVNVAASSLASLTENVQDISSAASSEVSDDALPPLQDVSPFLSDWQTCGWDLRLLQEGERTYCSDTERSDETLPQLLPF</sequence>
<dbReference type="OrthoDB" id="550883at2759"/>
<feature type="compositionally biased region" description="Polar residues" evidence="6">
    <location>
        <begin position="235"/>
        <end position="244"/>
    </location>
</feature>
<dbReference type="InterPro" id="IPR016177">
    <property type="entry name" value="DNA-bd_dom_sf"/>
</dbReference>
<dbReference type="Gene3D" id="3.30.730.10">
    <property type="entry name" value="AP2/ERF domain"/>
    <property type="match status" value="1"/>
</dbReference>
<name>A0A8T2THW5_CERRI</name>
<dbReference type="PROSITE" id="PS51032">
    <property type="entry name" value="AP2_ERF"/>
    <property type="match status" value="1"/>
</dbReference>
<evidence type="ECO:0000313" key="9">
    <source>
        <dbReference type="Proteomes" id="UP000825935"/>
    </source>
</evidence>
<keyword evidence="4" id="KW-0804">Transcription</keyword>
<comment type="subcellular location">
    <subcellularLocation>
        <location evidence="1">Nucleus</location>
    </subcellularLocation>
</comment>
<dbReference type="PANTHER" id="PTHR31190">
    <property type="entry name" value="DNA-BINDING DOMAIN"/>
    <property type="match status" value="1"/>
</dbReference>
<dbReference type="EMBL" id="CM035418">
    <property type="protein sequence ID" value="KAH7421366.1"/>
    <property type="molecule type" value="Genomic_DNA"/>
</dbReference>
<dbReference type="SUPFAM" id="SSF54171">
    <property type="entry name" value="DNA-binding domain"/>
    <property type="match status" value="1"/>
</dbReference>
<comment type="caution">
    <text evidence="8">The sequence shown here is derived from an EMBL/GenBank/DDBJ whole genome shotgun (WGS) entry which is preliminary data.</text>
</comment>
<reference evidence="8" key="1">
    <citation type="submission" date="2021-08" db="EMBL/GenBank/DDBJ databases">
        <title>WGS assembly of Ceratopteris richardii.</title>
        <authorList>
            <person name="Marchant D.B."/>
            <person name="Chen G."/>
            <person name="Jenkins J."/>
            <person name="Shu S."/>
            <person name="Leebens-Mack J."/>
            <person name="Grimwood J."/>
            <person name="Schmutz J."/>
            <person name="Soltis P."/>
            <person name="Soltis D."/>
            <person name="Chen Z.-H."/>
        </authorList>
    </citation>
    <scope>NUCLEOTIDE SEQUENCE</scope>
    <source>
        <strain evidence="8">Whitten #5841</strain>
        <tissue evidence="8">Leaf</tissue>
    </source>
</reference>
<dbReference type="AlphaFoldDB" id="A0A8T2THW5"/>
<evidence type="ECO:0000256" key="5">
    <source>
        <dbReference type="ARBA" id="ARBA00023242"/>
    </source>
</evidence>
<evidence type="ECO:0000256" key="4">
    <source>
        <dbReference type="ARBA" id="ARBA00023163"/>
    </source>
</evidence>
<evidence type="ECO:0000313" key="8">
    <source>
        <dbReference type="EMBL" id="KAH7421366.1"/>
    </source>
</evidence>
<dbReference type="PRINTS" id="PR00367">
    <property type="entry name" value="ETHRSPELEMNT"/>
</dbReference>
<dbReference type="FunFam" id="3.30.730.10:FF:000001">
    <property type="entry name" value="Ethylene-responsive transcription factor 2"/>
    <property type="match status" value="1"/>
</dbReference>
<keyword evidence="3" id="KW-0238">DNA-binding</keyword>
<evidence type="ECO:0000256" key="1">
    <source>
        <dbReference type="ARBA" id="ARBA00004123"/>
    </source>
</evidence>
<evidence type="ECO:0000256" key="3">
    <source>
        <dbReference type="ARBA" id="ARBA00023125"/>
    </source>
</evidence>
<evidence type="ECO:0000256" key="2">
    <source>
        <dbReference type="ARBA" id="ARBA00023015"/>
    </source>
</evidence>
<feature type="domain" description="AP2/ERF" evidence="7">
    <location>
        <begin position="270"/>
        <end position="328"/>
    </location>
</feature>
<evidence type="ECO:0000256" key="6">
    <source>
        <dbReference type="SAM" id="MobiDB-lite"/>
    </source>
</evidence>
<dbReference type="GO" id="GO:0009873">
    <property type="term" value="P:ethylene-activated signaling pathway"/>
    <property type="evidence" value="ECO:0007669"/>
    <property type="project" value="InterPro"/>
</dbReference>
<dbReference type="InterPro" id="IPR001471">
    <property type="entry name" value="AP2/ERF_dom"/>
</dbReference>
<keyword evidence="9" id="KW-1185">Reference proteome</keyword>
<keyword evidence="2" id="KW-0805">Transcription regulation</keyword>
<dbReference type="Proteomes" id="UP000825935">
    <property type="component" value="Chromosome 13"/>
</dbReference>
<gene>
    <name evidence="8" type="ORF">KP509_13G053900</name>
</gene>
<dbReference type="GO" id="GO:0005634">
    <property type="term" value="C:nucleus"/>
    <property type="evidence" value="ECO:0007669"/>
    <property type="project" value="UniProtKB-SubCell"/>
</dbReference>
<feature type="compositionally biased region" description="Polar residues" evidence="6">
    <location>
        <begin position="252"/>
        <end position="264"/>
    </location>
</feature>
<dbReference type="PANTHER" id="PTHR31190:SF374">
    <property type="entry name" value="AP2_ERF DOMAIN-CONTAINING PROTEIN"/>
    <property type="match status" value="1"/>
</dbReference>
<organism evidence="8 9">
    <name type="scientific">Ceratopteris richardii</name>
    <name type="common">Triangle waterfern</name>
    <dbReference type="NCBI Taxonomy" id="49495"/>
    <lineage>
        <taxon>Eukaryota</taxon>
        <taxon>Viridiplantae</taxon>
        <taxon>Streptophyta</taxon>
        <taxon>Embryophyta</taxon>
        <taxon>Tracheophyta</taxon>
        <taxon>Polypodiopsida</taxon>
        <taxon>Polypodiidae</taxon>
        <taxon>Polypodiales</taxon>
        <taxon>Pteridineae</taxon>
        <taxon>Pteridaceae</taxon>
        <taxon>Parkerioideae</taxon>
        <taxon>Ceratopteris</taxon>
    </lineage>
</organism>
<dbReference type="GO" id="GO:0003700">
    <property type="term" value="F:DNA-binding transcription factor activity"/>
    <property type="evidence" value="ECO:0007669"/>
    <property type="project" value="InterPro"/>
</dbReference>
<dbReference type="Pfam" id="PF00847">
    <property type="entry name" value="AP2"/>
    <property type="match status" value="1"/>
</dbReference>
<dbReference type="InterPro" id="IPR044808">
    <property type="entry name" value="ERF_plant"/>
</dbReference>
<accession>A0A8T2THW5</accession>
<dbReference type="GO" id="GO:0003677">
    <property type="term" value="F:DNA binding"/>
    <property type="evidence" value="ECO:0007669"/>
    <property type="project" value="UniProtKB-KW"/>
</dbReference>
<proteinExistence type="predicted"/>